<name>A0A7X0LL29_9BACT</name>
<dbReference type="SUPFAM" id="SSF52317">
    <property type="entry name" value="Class I glutamine amidotransferase-like"/>
    <property type="match status" value="1"/>
</dbReference>
<reference evidence="2 3" key="1">
    <citation type="submission" date="2020-08" db="EMBL/GenBank/DDBJ databases">
        <title>Genomic Encyclopedia of Type Strains, Phase IV (KMG-IV): sequencing the most valuable type-strain genomes for metagenomic binning, comparative biology and taxonomic classification.</title>
        <authorList>
            <person name="Goeker M."/>
        </authorList>
    </citation>
    <scope>NUCLEOTIDE SEQUENCE [LARGE SCALE GENOMIC DNA]</scope>
    <source>
        <strain evidence="2 3">DSM 103725</strain>
    </source>
</reference>
<feature type="transmembrane region" description="Helical" evidence="1">
    <location>
        <begin position="48"/>
        <end position="67"/>
    </location>
</feature>
<dbReference type="EMBL" id="JACHGY010000001">
    <property type="protein sequence ID" value="MBB6429558.1"/>
    <property type="molecule type" value="Genomic_DNA"/>
</dbReference>
<keyword evidence="1" id="KW-0472">Membrane</keyword>
<sequence>MNGCASVLAMMFRPYFPVVVIALAVAGAMGLAVWAWRRSETDNTRTAAVGMVMRLVGIAILGVLLLGPSNLPESQQDETRSPVNLLIDASGSMQTQDLHLEPGQDAVSRYRFALERWLDPQFLATLEAKHDVRVYSFGDRVRATLPDAQDATHRKSNLVESTYDLLSTMNAMGSGTADSTGGAVVVLSDGRDNRGADTTATAQLAQARRVKLHTVTLGGPTLSRDVSLTAMPRQPYLMVNEPGLIDVRLDHINASGASATLRIRQGEEETTRPVTLPEQSELRVELPVEYTEPGLHMIELSVDQLPGEPEPSNNTQVVFVEVTGERMRVLLLEGQPFWDTKFLAQSLRKDDRIELTQITQINRDRQERIVTRVDRPAVPPTDLDGFSEYDVVILGRGMENVLSVEAAEALPRYVSERGGRVVLARGRAYDPSTRVGREIGRALAPLEPVGWGEGRRSDVALTPTESGRSHPMFAGLMRATKGSPSARELPTLSSAANIRLLKPATRVLAESSNGSGDAGALLVSMPYGRGMVLGVLGEGLWRWSLAASEYEALAGVFDGFWSNGVRWLVLGADAGPGRDFSLRLSGRSIALDGELTATVVQRGNAMGLEVQATITDPKGETTTLSLQDQTGADLRRVGGFRPQTPGVHTLTVTPIGGDDSLQPLETKFIAYDSNTELLRTAANPALMRSLAADSGGLALAPDEPGALLQVLEAERAARVVPPVPAYVWDRGWVMATILIWVGLEWLLRKKGGLL</sequence>
<evidence type="ECO:0000313" key="2">
    <source>
        <dbReference type="EMBL" id="MBB6429558.1"/>
    </source>
</evidence>
<dbReference type="Gene3D" id="3.40.50.410">
    <property type="entry name" value="von Willebrand factor, type A domain"/>
    <property type="match status" value="1"/>
</dbReference>
<dbReference type="InterPro" id="IPR029062">
    <property type="entry name" value="Class_I_gatase-like"/>
</dbReference>
<keyword evidence="1" id="KW-0812">Transmembrane</keyword>
<organism evidence="2 3">
    <name type="scientific">Algisphaera agarilytica</name>
    <dbReference type="NCBI Taxonomy" id="1385975"/>
    <lineage>
        <taxon>Bacteria</taxon>
        <taxon>Pseudomonadati</taxon>
        <taxon>Planctomycetota</taxon>
        <taxon>Phycisphaerae</taxon>
        <taxon>Phycisphaerales</taxon>
        <taxon>Phycisphaeraceae</taxon>
        <taxon>Algisphaera</taxon>
    </lineage>
</organism>
<dbReference type="RefSeq" id="WP_184677131.1">
    <property type="nucleotide sequence ID" value="NZ_JACHGY010000001.1"/>
</dbReference>
<dbReference type="InterPro" id="IPR036465">
    <property type="entry name" value="vWFA_dom_sf"/>
</dbReference>
<gene>
    <name evidence="2" type="ORF">HNQ40_001364</name>
</gene>
<proteinExistence type="predicted"/>
<dbReference type="Proteomes" id="UP000541810">
    <property type="component" value="Unassembled WGS sequence"/>
</dbReference>
<dbReference type="SUPFAM" id="SSF53300">
    <property type="entry name" value="vWA-like"/>
    <property type="match status" value="1"/>
</dbReference>
<evidence type="ECO:0000256" key="1">
    <source>
        <dbReference type="SAM" id="Phobius"/>
    </source>
</evidence>
<comment type="caution">
    <text evidence="2">The sequence shown here is derived from an EMBL/GenBank/DDBJ whole genome shotgun (WGS) entry which is preliminary data.</text>
</comment>
<keyword evidence="1" id="KW-1133">Transmembrane helix</keyword>
<dbReference type="AlphaFoldDB" id="A0A7X0LL29"/>
<feature type="transmembrane region" description="Helical" evidence="1">
    <location>
        <begin position="15"/>
        <end position="36"/>
    </location>
</feature>
<dbReference type="PANTHER" id="PTHR37947:SF1">
    <property type="entry name" value="BLL2462 PROTEIN"/>
    <property type="match status" value="1"/>
</dbReference>
<evidence type="ECO:0000313" key="3">
    <source>
        <dbReference type="Proteomes" id="UP000541810"/>
    </source>
</evidence>
<dbReference type="PANTHER" id="PTHR37947">
    <property type="entry name" value="BLL2462 PROTEIN"/>
    <property type="match status" value="1"/>
</dbReference>
<evidence type="ECO:0008006" key="4">
    <source>
        <dbReference type="Google" id="ProtNLM"/>
    </source>
</evidence>
<dbReference type="Gene3D" id="3.40.50.880">
    <property type="match status" value="1"/>
</dbReference>
<keyword evidence="3" id="KW-1185">Reference proteome</keyword>
<accession>A0A7X0LL29</accession>
<protein>
    <recommendedName>
        <fullName evidence="4">VWFA domain-containing protein</fullName>
    </recommendedName>
</protein>